<evidence type="ECO:0000313" key="4">
    <source>
        <dbReference type="Proteomes" id="UP000248840"/>
    </source>
</evidence>
<dbReference type="SUPFAM" id="SSF53822">
    <property type="entry name" value="Periplasmic binding protein-like I"/>
    <property type="match status" value="1"/>
</dbReference>
<dbReference type="PROSITE" id="PS51782">
    <property type="entry name" value="LYSM"/>
    <property type="match status" value="4"/>
</dbReference>
<feature type="domain" description="LysM" evidence="2">
    <location>
        <begin position="217"/>
        <end position="260"/>
    </location>
</feature>
<evidence type="ECO:0000313" key="3">
    <source>
        <dbReference type="EMBL" id="RAR75620.1"/>
    </source>
</evidence>
<evidence type="ECO:0000259" key="2">
    <source>
        <dbReference type="PROSITE" id="PS51782"/>
    </source>
</evidence>
<dbReference type="InterPro" id="IPR018392">
    <property type="entry name" value="LysM"/>
</dbReference>
<gene>
    <name evidence="3" type="ORF">CLV55_101320</name>
</gene>
<dbReference type="Gene3D" id="3.40.50.2300">
    <property type="match status" value="2"/>
</dbReference>
<dbReference type="PANTHER" id="PTHR33734:SF22">
    <property type="entry name" value="MEMBRANE-BOUND LYTIC MUREIN TRANSGLYCOSYLASE D"/>
    <property type="match status" value="1"/>
</dbReference>
<protein>
    <submittedName>
        <fullName evidence="3">LysM domain-containing protein</fullName>
    </submittedName>
</protein>
<comment type="caution">
    <text evidence="3">The sequence shown here is derived from an EMBL/GenBank/DDBJ whole genome shotgun (WGS) entry which is preliminary data.</text>
</comment>
<keyword evidence="1" id="KW-0732">Signal</keyword>
<dbReference type="InterPro" id="IPR028082">
    <property type="entry name" value="Peripla_BP_I"/>
</dbReference>
<dbReference type="EMBL" id="QLSZ01000001">
    <property type="protein sequence ID" value="RAR75620.1"/>
    <property type="molecule type" value="Genomic_DNA"/>
</dbReference>
<reference evidence="3 4" key="1">
    <citation type="submission" date="2018-06" db="EMBL/GenBank/DDBJ databases">
        <title>Genomic Encyclopedia of Archaeal and Bacterial Type Strains, Phase II (KMG-II): from individual species to whole genera.</title>
        <authorList>
            <person name="Goeker M."/>
        </authorList>
    </citation>
    <scope>NUCLEOTIDE SEQUENCE [LARGE SCALE GENOMIC DNA]</scope>
    <source>
        <strain evidence="3 4">DSM 25663</strain>
    </source>
</reference>
<dbReference type="AlphaFoldDB" id="A0A328YPT7"/>
<feature type="signal peptide" evidence="1">
    <location>
        <begin position="1"/>
        <end position="19"/>
    </location>
</feature>
<organism evidence="3 4">
    <name type="scientific">Flavobacterium aciduliphilum</name>
    <dbReference type="NCBI Taxonomy" id="1101402"/>
    <lineage>
        <taxon>Bacteria</taxon>
        <taxon>Pseudomonadati</taxon>
        <taxon>Bacteroidota</taxon>
        <taxon>Flavobacteriia</taxon>
        <taxon>Flavobacteriales</taxon>
        <taxon>Flavobacteriaceae</taxon>
        <taxon>Flavobacterium</taxon>
    </lineage>
</organism>
<dbReference type="GO" id="GO:0008932">
    <property type="term" value="F:lytic endotransglycosylase activity"/>
    <property type="evidence" value="ECO:0007669"/>
    <property type="project" value="TreeGrafter"/>
</dbReference>
<keyword evidence="4" id="KW-1185">Reference proteome</keyword>
<accession>A0A328YPT7</accession>
<dbReference type="SMART" id="SM00257">
    <property type="entry name" value="LysM"/>
    <property type="match status" value="4"/>
</dbReference>
<dbReference type="OrthoDB" id="2149800at2"/>
<dbReference type="CDD" id="cd00118">
    <property type="entry name" value="LysM"/>
    <property type="match status" value="4"/>
</dbReference>
<name>A0A328YPT7_9FLAO</name>
<feature type="chain" id="PRO_5016253280" evidence="1">
    <location>
        <begin position="20"/>
        <end position="636"/>
    </location>
</feature>
<feature type="domain" description="LysM" evidence="2">
    <location>
        <begin position="85"/>
        <end position="128"/>
    </location>
</feature>
<dbReference type="Proteomes" id="UP000248840">
    <property type="component" value="Unassembled WGS sequence"/>
</dbReference>
<feature type="domain" description="LysM" evidence="2">
    <location>
        <begin position="151"/>
        <end position="194"/>
    </location>
</feature>
<dbReference type="Gene3D" id="3.10.350.10">
    <property type="entry name" value="LysM domain"/>
    <property type="match status" value="4"/>
</dbReference>
<evidence type="ECO:0000256" key="1">
    <source>
        <dbReference type="SAM" id="SignalP"/>
    </source>
</evidence>
<feature type="domain" description="LysM" evidence="2">
    <location>
        <begin position="23"/>
        <end position="66"/>
    </location>
</feature>
<dbReference type="RefSeq" id="WP_112111984.1">
    <property type="nucleotide sequence ID" value="NZ_QLSZ01000001.1"/>
</dbReference>
<dbReference type="SUPFAM" id="SSF54106">
    <property type="entry name" value="LysM domain"/>
    <property type="match status" value="4"/>
</dbReference>
<sequence>MFKRIIYLVILVFTTTVLAQSYTKHTVAKGETIVLIAQKYKVTPFDIYKLNPDAKNGVQPNMILLIPKNDTSNTKPIITSKNKGVIHEVLAGETAYSIAKKYGVTVEELHDWNPEIGNALPLGYKLMIQGVTKTSLKKPVVKEQQSQKDTDLYTVVEGDTKYSLAKKFGITIEELELQNPIIKEGLPLGTQLNISKKDNPNRITEELKPNSQSSDLFEYKVKSGDTLYSLTHLFNLSESALIALNPSLKEGVQEGMVLKVPANILLTKESKNKNKDLTKTLSTQSRKKLALFLPFNVSKIENDSLTSIGERLKKDKFLNLTLDFYSGALMAIDSAKVLGINVDVKVFDSEETKNTTNALNIIASENFTNVDAVIGPFYQVNVEKVATALENKNIPVISPLSKDEGRSVSNLYQSMPQNETIRKAMFEYMHAKNGSIIAVIDPKKGALKQYIHDNQKEVKIVGFSDKGFVSDSIKKYLVKDRMNYVILGSEKTGTVLAFVKALQIFMKDYKVQMVILEPNETLDFEEIDLNSLTKLKLMYPSTTRDNDTEEAQQFEIAYKKKNRIFPNQYAVRGFDVTFDTLLRMSQSSSLQESLEQDATEQVEGKFDYAKRISGGYTNNGIYILYYDEDLTIKQAQ</sequence>
<dbReference type="Pfam" id="PF01476">
    <property type="entry name" value="LysM"/>
    <property type="match status" value="4"/>
</dbReference>
<dbReference type="InterPro" id="IPR036779">
    <property type="entry name" value="LysM_dom_sf"/>
</dbReference>
<dbReference type="PANTHER" id="PTHR33734">
    <property type="entry name" value="LYSM DOMAIN-CONTAINING GPI-ANCHORED PROTEIN 2"/>
    <property type="match status" value="1"/>
</dbReference>
<proteinExistence type="predicted"/>